<dbReference type="GO" id="GO:0043484">
    <property type="term" value="P:regulation of RNA splicing"/>
    <property type="evidence" value="ECO:0007669"/>
    <property type="project" value="TreeGrafter"/>
</dbReference>
<evidence type="ECO:0000256" key="4">
    <source>
        <dbReference type="ARBA" id="ARBA00022777"/>
    </source>
</evidence>
<dbReference type="OrthoDB" id="5979581at2759"/>
<proteinExistence type="predicted"/>
<dbReference type="PROSITE" id="PS50011">
    <property type="entry name" value="PROTEIN_KINASE_DOM"/>
    <property type="match status" value="1"/>
</dbReference>
<evidence type="ECO:0000256" key="1">
    <source>
        <dbReference type="ARBA" id="ARBA00022527"/>
    </source>
</evidence>
<name>A0A1B7P2G2_9EURO</name>
<keyword evidence="5" id="KW-0067">ATP-binding</keyword>
<keyword evidence="8" id="KW-1185">Reference proteome</keyword>
<dbReference type="PANTHER" id="PTHR45646">
    <property type="entry name" value="SERINE/THREONINE-PROTEIN KINASE DOA-RELATED"/>
    <property type="match status" value="1"/>
</dbReference>
<feature type="domain" description="Protein kinase" evidence="6">
    <location>
        <begin position="111"/>
        <end position="459"/>
    </location>
</feature>
<protein>
    <submittedName>
        <fullName evidence="7">CMGC protein kinase</fullName>
    </submittedName>
</protein>
<dbReference type="InterPro" id="IPR011009">
    <property type="entry name" value="Kinase-like_dom_sf"/>
</dbReference>
<dbReference type="Gene3D" id="1.10.510.10">
    <property type="entry name" value="Transferase(Phosphotransferase) domain 1"/>
    <property type="match status" value="1"/>
</dbReference>
<dbReference type="STRING" id="1658172.A0A1B7P2G2"/>
<comment type="caution">
    <text evidence="7">The sequence shown here is derived from an EMBL/GenBank/DDBJ whole genome shotgun (WGS) entry which is preliminary data.</text>
</comment>
<dbReference type="SMART" id="SM00220">
    <property type="entry name" value="S_TKc"/>
    <property type="match status" value="1"/>
</dbReference>
<organism evidence="7 8">
    <name type="scientific">Emergomyces africanus</name>
    <dbReference type="NCBI Taxonomy" id="1955775"/>
    <lineage>
        <taxon>Eukaryota</taxon>
        <taxon>Fungi</taxon>
        <taxon>Dikarya</taxon>
        <taxon>Ascomycota</taxon>
        <taxon>Pezizomycotina</taxon>
        <taxon>Eurotiomycetes</taxon>
        <taxon>Eurotiomycetidae</taxon>
        <taxon>Onygenales</taxon>
        <taxon>Ajellomycetaceae</taxon>
        <taxon>Emergomyces</taxon>
    </lineage>
</organism>
<evidence type="ECO:0000256" key="3">
    <source>
        <dbReference type="ARBA" id="ARBA00022741"/>
    </source>
</evidence>
<dbReference type="GO" id="GO:0005634">
    <property type="term" value="C:nucleus"/>
    <property type="evidence" value="ECO:0007669"/>
    <property type="project" value="TreeGrafter"/>
</dbReference>
<evidence type="ECO:0000256" key="2">
    <source>
        <dbReference type="ARBA" id="ARBA00022679"/>
    </source>
</evidence>
<keyword evidence="3" id="KW-0547">Nucleotide-binding</keyword>
<evidence type="ECO:0000313" key="7">
    <source>
        <dbReference type="EMBL" id="OAX83200.1"/>
    </source>
</evidence>
<dbReference type="Proteomes" id="UP000091918">
    <property type="component" value="Unassembled WGS sequence"/>
</dbReference>
<dbReference type="AlphaFoldDB" id="A0A1B7P2G2"/>
<dbReference type="GO" id="GO:0004674">
    <property type="term" value="F:protein serine/threonine kinase activity"/>
    <property type="evidence" value="ECO:0007669"/>
    <property type="project" value="UniProtKB-KW"/>
</dbReference>
<evidence type="ECO:0000313" key="8">
    <source>
        <dbReference type="Proteomes" id="UP000091918"/>
    </source>
</evidence>
<gene>
    <name evidence="7" type="ORF">ACJ72_02434</name>
</gene>
<dbReference type="Gene3D" id="3.30.200.20">
    <property type="entry name" value="Phosphorylase Kinase, domain 1"/>
    <property type="match status" value="1"/>
</dbReference>
<dbReference type="GO" id="GO:0005524">
    <property type="term" value="F:ATP binding"/>
    <property type="evidence" value="ECO:0007669"/>
    <property type="project" value="UniProtKB-KW"/>
</dbReference>
<evidence type="ECO:0000259" key="6">
    <source>
        <dbReference type="PROSITE" id="PS50011"/>
    </source>
</evidence>
<accession>A0A1B7P2G2</accession>
<evidence type="ECO:0000256" key="5">
    <source>
        <dbReference type="ARBA" id="ARBA00022840"/>
    </source>
</evidence>
<keyword evidence="4 7" id="KW-0418">Kinase</keyword>
<sequence length="497" mass="56943">MAWTTSFLRQSLIPTKMNPLSHCMRRGVGKTPRCLRLTSSSSSPFRGVALSQLRNIKATRPMSSSSSMTPLAPRSYPTSGFEVLDHSEPIEEETLPGYQAEIYYPAHIGRFLTTDIKLSASWAMVLLLQEPDDPGYVSLKIYVSGYTRGNEPAVYKHINSIAAKTKHSGHEHIRKFISSFEVQGPHAKHTCIVQQALGITMDHLFPHLKNKSLTLEHAKPFLRQLLFALDFLHTQAGIIHTVLDLQPKNLLLPVSNLFYYKEFEDGEFNDPSYRKIYKDRTIYGSRSMSQSLEGLALICDFGDARFGDQEHDDLIMPEPYRSPEVLMQMKWSYPVDIWSFGMVVSLSKTRSITFRHGRDPETKEYHEEYLIAELGAVLGPPPPELMRRSKVCPIFWDENGNWKNVLPMPDITLETLAAENIKGADDKEKEGFLRLMRRILCWLPEERPSAKDLFFDPWLLEGLGLTDEQVEHLKEHWIEEDEEEQGEEESFKENKPS</sequence>
<dbReference type="InterPro" id="IPR051175">
    <property type="entry name" value="CLK_kinases"/>
</dbReference>
<dbReference type="PANTHER" id="PTHR45646:SF11">
    <property type="entry name" value="SERINE_THREONINE-PROTEIN KINASE DOA"/>
    <property type="match status" value="1"/>
</dbReference>
<dbReference type="EMBL" id="LGUA01000203">
    <property type="protein sequence ID" value="OAX83200.1"/>
    <property type="molecule type" value="Genomic_DNA"/>
</dbReference>
<reference evidence="7 8" key="1">
    <citation type="submission" date="2015-07" db="EMBL/GenBank/DDBJ databases">
        <title>Emmonsia species relationships and genome sequence.</title>
        <authorList>
            <person name="Cuomo C.A."/>
            <person name="Schwartz I.S."/>
            <person name="Kenyon C."/>
            <person name="de Hoog G.S."/>
            <person name="Govender N.P."/>
            <person name="Botha A."/>
            <person name="Moreno L."/>
            <person name="de Vries M."/>
            <person name="Munoz J.F."/>
            <person name="Stielow J.B."/>
        </authorList>
    </citation>
    <scope>NUCLEOTIDE SEQUENCE [LARGE SCALE GENOMIC DNA]</scope>
    <source>
        <strain evidence="7 8">CBS 136260</strain>
    </source>
</reference>
<dbReference type="Pfam" id="PF00069">
    <property type="entry name" value="Pkinase"/>
    <property type="match status" value="1"/>
</dbReference>
<keyword evidence="2" id="KW-0808">Transferase</keyword>
<dbReference type="SUPFAM" id="SSF56112">
    <property type="entry name" value="Protein kinase-like (PK-like)"/>
    <property type="match status" value="1"/>
</dbReference>
<keyword evidence="1" id="KW-0723">Serine/threonine-protein kinase</keyword>
<dbReference type="InterPro" id="IPR000719">
    <property type="entry name" value="Prot_kinase_dom"/>
</dbReference>